<accession>A0A2C8FCE2</accession>
<name>A0A2C8FCE2_9BACT</name>
<evidence type="ECO:0000313" key="2">
    <source>
        <dbReference type="Proteomes" id="UP000219215"/>
    </source>
</evidence>
<dbReference type="GO" id="GO:0016887">
    <property type="term" value="F:ATP hydrolysis activity"/>
    <property type="evidence" value="ECO:0007669"/>
    <property type="project" value="TreeGrafter"/>
</dbReference>
<dbReference type="GO" id="GO:0009898">
    <property type="term" value="C:cytoplasmic side of plasma membrane"/>
    <property type="evidence" value="ECO:0007669"/>
    <property type="project" value="TreeGrafter"/>
</dbReference>
<dbReference type="Gene3D" id="3.40.50.300">
    <property type="entry name" value="P-loop containing nucleotide triphosphate hydrolases"/>
    <property type="match status" value="1"/>
</dbReference>
<dbReference type="OrthoDB" id="9768734at2"/>
<dbReference type="InterPro" id="IPR050625">
    <property type="entry name" value="ParA/MinD_ATPase"/>
</dbReference>
<dbReference type="InterPro" id="IPR027417">
    <property type="entry name" value="P-loop_NTPase"/>
</dbReference>
<gene>
    <name evidence="1" type="ORF">DPRO_2823</name>
</gene>
<dbReference type="Proteomes" id="UP000219215">
    <property type="component" value="Chromosome DPRO"/>
</dbReference>
<dbReference type="AlphaFoldDB" id="A0A2C8FCE2"/>
<protein>
    <submittedName>
        <fullName evidence="1">Response regulator receiver protein</fullName>
    </submittedName>
</protein>
<dbReference type="GO" id="GO:0005829">
    <property type="term" value="C:cytosol"/>
    <property type="evidence" value="ECO:0007669"/>
    <property type="project" value="TreeGrafter"/>
</dbReference>
<dbReference type="SUPFAM" id="SSF52540">
    <property type="entry name" value="P-loop containing nucleoside triphosphate hydrolases"/>
    <property type="match status" value="1"/>
</dbReference>
<dbReference type="GO" id="GO:0051782">
    <property type="term" value="P:negative regulation of cell division"/>
    <property type="evidence" value="ECO:0007669"/>
    <property type="project" value="TreeGrafter"/>
</dbReference>
<dbReference type="PANTHER" id="PTHR43384">
    <property type="entry name" value="SEPTUM SITE-DETERMINING PROTEIN MIND HOMOLOG, CHLOROPLASTIC-RELATED"/>
    <property type="match status" value="1"/>
</dbReference>
<organism evidence="1 2">
    <name type="scientific">Pseudodesulfovibrio profundus</name>
    <dbReference type="NCBI Taxonomy" id="57320"/>
    <lineage>
        <taxon>Bacteria</taxon>
        <taxon>Pseudomonadati</taxon>
        <taxon>Thermodesulfobacteriota</taxon>
        <taxon>Desulfovibrionia</taxon>
        <taxon>Desulfovibrionales</taxon>
        <taxon>Desulfovibrionaceae</taxon>
    </lineage>
</organism>
<dbReference type="RefSeq" id="WP_097012563.1">
    <property type="nucleotide sequence ID" value="NZ_LT907975.1"/>
</dbReference>
<keyword evidence="2" id="KW-1185">Reference proteome</keyword>
<dbReference type="KEGG" id="pprf:DPRO_2823"/>
<dbReference type="EMBL" id="LT907975">
    <property type="protein sequence ID" value="SOB59733.1"/>
    <property type="molecule type" value="Genomic_DNA"/>
</dbReference>
<dbReference type="PANTHER" id="PTHR43384:SF13">
    <property type="entry name" value="SLR0110 PROTEIN"/>
    <property type="match status" value="1"/>
</dbReference>
<proteinExistence type="predicted"/>
<evidence type="ECO:0000313" key="1">
    <source>
        <dbReference type="EMBL" id="SOB59733.1"/>
    </source>
</evidence>
<dbReference type="GO" id="GO:0005524">
    <property type="term" value="F:ATP binding"/>
    <property type="evidence" value="ECO:0007669"/>
    <property type="project" value="TreeGrafter"/>
</dbReference>
<sequence>MNNRIIPVTLALNDSEEQKKLEKIIASSHMVRLADDDADEMGVLIYEPGETVDEDMPHIIRALEAGTAEDVYLAGHKADSDILIRAMRSGIREFLQYPIEENDFRAAVMRTAMRESLADDSAEKGKVITIMSGKAGLGASTVAVNLAWTLNERFPSRTLLLDLRRPAGEVPYFLDLKYEYTWGDLVQDISRLDSTYLHSVVSEHDSGMHVLPAPVGGDRPDGHTLHLILEQLRLAYDFIVIDTGDTESEELPKEVESADMIFIILQLTLPCLARTSRLMESIRTQDPDFERRTSIIANRVTKDTTIAVADAADVLSRPIQWVLPEDSASVLSALNQGNPLVGAYPKSPVTKKILEIAKSVDKRETPKTRKFTLPFAKLFSRKKNKKDINLAGVES</sequence>
<reference evidence="2" key="1">
    <citation type="submission" date="2017-09" db="EMBL/GenBank/DDBJ databases">
        <authorList>
            <person name="Regsiter A."/>
            <person name="William W."/>
        </authorList>
    </citation>
    <scope>NUCLEOTIDE SEQUENCE [LARGE SCALE GENOMIC DNA]</scope>
    <source>
        <strain evidence="2">500-1</strain>
    </source>
</reference>